<keyword evidence="7" id="KW-1185">Reference proteome</keyword>
<evidence type="ECO:0000256" key="3">
    <source>
        <dbReference type="ARBA" id="ARBA00022801"/>
    </source>
</evidence>
<evidence type="ECO:0000256" key="2">
    <source>
        <dbReference type="ARBA" id="ARBA00022723"/>
    </source>
</evidence>
<evidence type="ECO:0000259" key="5">
    <source>
        <dbReference type="Pfam" id="PF07687"/>
    </source>
</evidence>
<keyword evidence="1" id="KW-0645">Protease</keyword>
<evidence type="ECO:0000256" key="4">
    <source>
        <dbReference type="SAM" id="MobiDB-lite"/>
    </source>
</evidence>
<comment type="caution">
    <text evidence="6">The sequence shown here is derived from an EMBL/GenBank/DDBJ whole genome shotgun (WGS) entry which is preliminary data.</text>
</comment>
<evidence type="ECO:0000313" key="7">
    <source>
        <dbReference type="Proteomes" id="UP000326912"/>
    </source>
</evidence>
<dbReference type="GO" id="GO:0046872">
    <property type="term" value="F:metal ion binding"/>
    <property type="evidence" value="ECO:0007669"/>
    <property type="project" value="UniProtKB-KW"/>
</dbReference>
<dbReference type="PANTHER" id="PTHR43270">
    <property type="entry name" value="BETA-ALA-HIS DIPEPTIDASE"/>
    <property type="match status" value="1"/>
</dbReference>
<dbReference type="RefSeq" id="WP_198925672.1">
    <property type="nucleotide sequence ID" value="NZ_BKZW01000004.1"/>
</dbReference>
<name>A0A5J4KZ68_9CHLR</name>
<evidence type="ECO:0000256" key="1">
    <source>
        <dbReference type="ARBA" id="ARBA00022670"/>
    </source>
</evidence>
<dbReference type="AlphaFoldDB" id="A0A5J4KZ68"/>
<dbReference type="InterPro" id="IPR011650">
    <property type="entry name" value="Peptidase_M20_dimer"/>
</dbReference>
<feature type="domain" description="Peptidase M20 dimerisation" evidence="5">
    <location>
        <begin position="27"/>
        <end position="87"/>
    </location>
</feature>
<dbReference type="GO" id="GO:0008233">
    <property type="term" value="F:peptidase activity"/>
    <property type="evidence" value="ECO:0007669"/>
    <property type="project" value="UniProtKB-KW"/>
</dbReference>
<dbReference type="PANTHER" id="PTHR43270:SF12">
    <property type="entry name" value="SUCCINYL-DIAMINOPIMELATE DESUCCINYLASE"/>
    <property type="match status" value="1"/>
</dbReference>
<feature type="region of interest" description="Disordered" evidence="4">
    <location>
        <begin position="153"/>
        <end position="187"/>
    </location>
</feature>
<keyword evidence="2" id="KW-0479">Metal-binding</keyword>
<sequence length="208" mass="22229">MPEEVFRYVAGVLPGVDLVGTGSIASRLWSNYAINVTGLDAPAVTGARNILIDAARARISLRVPPGHSAKDALAILTRHLESVAPWHVQLSFSEQDTGEGHAMATDGPAYQAARAAMLTAYGKEVGETGSGGSIPVINTFAHVMPKAEILIWEPKTPPPTYTPPTKASTPRKSSAPPSPKPSSWPRWVNHSHRYLLSSIVETHKPTLS</sequence>
<reference evidence="6 7" key="1">
    <citation type="submission" date="2019-10" db="EMBL/GenBank/DDBJ databases">
        <title>Dictyobacter vulcani sp. nov., within the class Ktedonobacteria, isolated from soil of volcanic Mt. Zao.</title>
        <authorList>
            <person name="Zheng Y."/>
            <person name="Wang C.M."/>
            <person name="Sakai Y."/>
            <person name="Abe K."/>
            <person name="Yokota A."/>
            <person name="Yabe S."/>
        </authorList>
    </citation>
    <scope>NUCLEOTIDE SEQUENCE [LARGE SCALE GENOMIC DNA]</scope>
    <source>
        <strain evidence="6 7">W12</strain>
    </source>
</reference>
<accession>A0A5J4KZ68</accession>
<feature type="compositionally biased region" description="Low complexity" evidence="4">
    <location>
        <begin position="163"/>
        <end position="175"/>
    </location>
</feature>
<evidence type="ECO:0000313" key="6">
    <source>
        <dbReference type="EMBL" id="GER91850.1"/>
    </source>
</evidence>
<keyword evidence="3" id="KW-0378">Hydrolase</keyword>
<dbReference type="Pfam" id="PF07687">
    <property type="entry name" value="M20_dimer"/>
    <property type="match status" value="1"/>
</dbReference>
<proteinExistence type="predicted"/>
<dbReference type="Proteomes" id="UP000326912">
    <property type="component" value="Unassembled WGS sequence"/>
</dbReference>
<dbReference type="InterPro" id="IPR051458">
    <property type="entry name" value="Cyt/Met_Dipeptidase"/>
</dbReference>
<dbReference type="GO" id="GO:0006508">
    <property type="term" value="P:proteolysis"/>
    <property type="evidence" value="ECO:0007669"/>
    <property type="project" value="UniProtKB-KW"/>
</dbReference>
<dbReference type="Gene3D" id="3.30.70.360">
    <property type="match status" value="1"/>
</dbReference>
<dbReference type="EMBL" id="BKZW01000004">
    <property type="protein sequence ID" value="GER91850.1"/>
    <property type="molecule type" value="Genomic_DNA"/>
</dbReference>
<organism evidence="6 7">
    <name type="scientific">Dictyobacter vulcani</name>
    <dbReference type="NCBI Taxonomy" id="2607529"/>
    <lineage>
        <taxon>Bacteria</taxon>
        <taxon>Bacillati</taxon>
        <taxon>Chloroflexota</taxon>
        <taxon>Ktedonobacteria</taxon>
        <taxon>Ktedonobacterales</taxon>
        <taxon>Dictyobacteraceae</taxon>
        <taxon>Dictyobacter</taxon>
    </lineage>
</organism>
<gene>
    <name evidence="6" type="ORF">KDW_60120</name>
</gene>
<protein>
    <recommendedName>
        <fullName evidence="5">Peptidase M20 dimerisation domain-containing protein</fullName>
    </recommendedName>
</protein>